<keyword evidence="5 11" id="KW-0812">Transmembrane</keyword>
<dbReference type="Pfam" id="PF02699">
    <property type="entry name" value="YajC"/>
    <property type="match status" value="1"/>
</dbReference>
<feature type="region of interest" description="Disordered" evidence="10">
    <location>
        <begin position="110"/>
        <end position="140"/>
    </location>
</feature>
<keyword evidence="7 11" id="KW-1133">Transmembrane helix</keyword>
<dbReference type="PANTHER" id="PTHR33909">
    <property type="entry name" value="SEC TRANSLOCON ACCESSORY COMPLEX SUBUNIT YAJC"/>
    <property type="match status" value="1"/>
</dbReference>
<evidence type="ECO:0000256" key="3">
    <source>
        <dbReference type="ARBA" id="ARBA00022448"/>
    </source>
</evidence>
<evidence type="ECO:0000256" key="7">
    <source>
        <dbReference type="ARBA" id="ARBA00022989"/>
    </source>
</evidence>
<feature type="transmembrane region" description="Helical" evidence="11">
    <location>
        <begin position="15"/>
        <end position="36"/>
    </location>
</feature>
<keyword evidence="8" id="KW-0811">Translocation</keyword>
<dbReference type="RefSeq" id="WP_229667033.1">
    <property type="nucleotide sequence ID" value="NZ_BMLA01000001.1"/>
</dbReference>
<dbReference type="GO" id="GO:0015031">
    <property type="term" value="P:protein transport"/>
    <property type="evidence" value="ECO:0007669"/>
    <property type="project" value="UniProtKB-KW"/>
</dbReference>
<protein>
    <submittedName>
        <fullName evidence="12">Preprotein translocase subunit YajC</fullName>
    </submittedName>
</protein>
<evidence type="ECO:0000256" key="5">
    <source>
        <dbReference type="ARBA" id="ARBA00022692"/>
    </source>
</evidence>
<evidence type="ECO:0000256" key="2">
    <source>
        <dbReference type="ARBA" id="ARBA00006742"/>
    </source>
</evidence>
<evidence type="ECO:0000313" key="12">
    <source>
        <dbReference type="EMBL" id="MBB4882555.1"/>
    </source>
</evidence>
<keyword evidence="13" id="KW-1185">Reference proteome</keyword>
<evidence type="ECO:0000256" key="10">
    <source>
        <dbReference type="SAM" id="MobiDB-lite"/>
    </source>
</evidence>
<dbReference type="AlphaFoldDB" id="A0A7W7L2Q1"/>
<dbReference type="PANTHER" id="PTHR33909:SF1">
    <property type="entry name" value="SEC TRANSLOCON ACCESSORY COMPLEX SUBUNIT YAJC"/>
    <property type="match status" value="1"/>
</dbReference>
<keyword evidence="4" id="KW-1003">Cell membrane</keyword>
<dbReference type="EMBL" id="JACHMC010000001">
    <property type="protein sequence ID" value="MBB4882555.1"/>
    <property type="molecule type" value="Genomic_DNA"/>
</dbReference>
<dbReference type="GO" id="GO:0005886">
    <property type="term" value="C:plasma membrane"/>
    <property type="evidence" value="ECO:0007669"/>
    <property type="project" value="UniProtKB-SubCell"/>
</dbReference>
<comment type="similarity">
    <text evidence="2">Belongs to the YajC family.</text>
</comment>
<dbReference type="InterPro" id="IPR003849">
    <property type="entry name" value="Preprotein_translocase_YajC"/>
</dbReference>
<evidence type="ECO:0000313" key="13">
    <source>
        <dbReference type="Proteomes" id="UP000560081"/>
    </source>
</evidence>
<evidence type="ECO:0000256" key="4">
    <source>
        <dbReference type="ARBA" id="ARBA00022475"/>
    </source>
</evidence>
<dbReference type="Proteomes" id="UP000560081">
    <property type="component" value="Unassembled WGS sequence"/>
</dbReference>
<dbReference type="SMART" id="SM01323">
    <property type="entry name" value="YajC"/>
    <property type="match status" value="1"/>
</dbReference>
<keyword evidence="3" id="KW-0813">Transport</keyword>
<name>A0A7W7L2Q1_9MICC</name>
<feature type="compositionally biased region" description="Low complexity" evidence="10">
    <location>
        <begin position="110"/>
        <end position="130"/>
    </location>
</feature>
<evidence type="ECO:0000256" key="6">
    <source>
        <dbReference type="ARBA" id="ARBA00022927"/>
    </source>
</evidence>
<organism evidence="12 13">
    <name type="scientific">Micrococcus flavus</name>
    <dbReference type="NCBI Taxonomy" id="384602"/>
    <lineage>
        <taxon>Bacteria</taxon>
        <taxon>Bacillati</taxon>
        <taxon>Actinomycetota</taxon>
        <taxon>Actinomycetes</taxon>
        <taxon>Micrococcales</taxon>
        <taxon>Micrococcaceae</taxon>
        <taxon>Micrococcus</taxon>
    </lineage>
</organism>
<gene>
    <name evidence="12" type="ORF">BJ976_000906</name>
</gene>
<proteinExistence type="inferred from homology"/>
<comment type="subcellular location">
    <subcellularLocation>
        <location evidence="1">Cell membrane</location>
        <topology evidence="1">Single-pass membrane protein</topology>
    </subcellularLocation>
</comment>
<keyword evidence="6" id="KW-0653">Protein transport</keyword>
<accession>A0A7W7L2Q1</accession>
<reference evidence="12 13" key="1">
    <citation type="submission" date="2020-08" db="EMBL/GenBank/DDBJ databases">
        <title>Sequencing the genomes of 1000 actinobacteria strains.</title>
        <authorList>
            <person name="Klenk H.-P."/>
        </authorList>
    </citation>
    <scope>NUCLEOTIDE SEQUENCE [LARGE SCALE GENOMIC DNA]</scope>
    <source>
        <strain evidence="12 13">DSM 19079</strain>
    </source>
</reference>
<comment type="caution">
    <text evidence="12">The sequence shown here is derived from an EMBL/GenBank/DDBJ whole genome shotgun (WGS) entry which is preliminary data.</text>
</comment>
<evidence type="ECO:0000256" key="9">
    <source>
        <dbReference type="ARBA" id="ARBA00023136"/>
    </source>
</evidence>
<evidence type="ECO:0000256" key="1">
    <source>
        <dbReference type="ARBA" id="ARBA00004162"/>
    </source>
</evidence>
<keyword evidence="9 11" id="KW-0472">Membrane</keyword>
<sequence length="140" mass="14394">MPLSETSAPVIAQQAAGGADVFMLVMFAALALMLFLSFRRAKKAQQQAAEMRSRLTPGLEIMTAAGIFGTVVAVDEPNQRVTLETAPGTRLDVHLQGVANIVEPADAVDAAPAADAPARHAGGSTAAAAADDADPRTDRA</sequence>
<evidence type="ECO:0000256" key="11">
    <source>
        <dbReference type="SAM" id="Phobius"/>
    </source>
</evidence>
<evidence type="ECO:0000256" key="8">
    <source>
        <dbReference type="ARBA" id="ARBA00023010"/>
    </source>
</evidence>
<dbReference type="NCBIfam" id="TIGR00739">
    <property type="entry name" value="yajC"/>
    <property type="match status" value="1"/>
</dbReference>